<dbReference type="AlphaFoldDB" id="A0A1Y4QXM4"/>
<accession>A0A1Y4QXM4</accession>
<keyword evidence="1" id="KW-0812">Transmembrane</keyword>
<dbReference type="EMBL" id="NFLC01000013">
    <property type="protein sequence ID" value="OUQ10057.1"/>
    <property type="molecule type" value="Genomic_DNA"/>
</dbReference>
<feature type="transmembrane region" description="Helical" evidence="1">
    <location>
        <begin position="15"/>
        <end position="35"/>
    </location>
</feature>
<name>A0A1Y4QXM4_9ENTE</name>
<keyword evidence="1" id="KW-0472">Membrane</keyword>
<feature type="transmembrane region" description="Helical" evidence="1">
    <location>
        <begin position="47"/>
        <end position="69"/>
    </location>
</feature>
<protein>
    <submittedName>
        <fullName evidence="2">Uncharacterized protein</fullName>
    </submittedName>
</protein>
<comment type="caution">
    <text evidence="2">The sequence shown here is derived from an EMBL/GenBank/DDBJ whole genome shotgun (WGS) entry which is preliminary data.</text>
</comment>
<evidence type="ECO:0000313" key="2">
    <source>
        <dbReference type="EMBL" id="OUQ10057.1"/>
    </source>
</evidence>
<evidence type="ECO:0000256" key="1">
    <source>
        <dbReference type="SAM" id="Phobius"/>
    </source>
</evidence>
<sequence>MVNMVNYFNAYPTNIFSVFILFGLSILLIFLGYIVSDSKKESSIQRIIAFILTIGGLIMCGYTFCYPLITRYQIIHDAQTEIKKELDLDLSKKQIRELLDDQPTWANHLTKEDIEKHLK</sequence>
<dbReference type="RefSeq" id="WP_087215138.1">
    <property type="nucleotide sequence ID" value="NZ_JAKYKP010000063.1"/>
</dbReference>
<dbReference type="Proteomes" id="UP000196074">
    <property type="component" value="Unassembled WGS sequence"/>
</dbReference>
<proteinExistence type="predicted"/>
<gene>
    <name evidence="2" type="ORF">B5E88_07620</name>
</gene>
<organism evidence="2 3">
    <name type="scientific">Enterococcus cecorum</name>
    <dbReference type="NCBI Taxonomy" id="44008"/>
    <lineage>
        <taxon>Bacteria</taxon>
        <taxon>Bacillati</taxon>
        <taxon>Bacillota</taxon>
        <taxon>Bacilli</taxon>
        <taxon>Lactobacillales</taxon>
        <taxon>Enterococcaceae</taxon>
        <taxon>Enterococcus</taxon>
    </lineage>
</organism>
<keyword evidence="1" id="KW-1133">Transmembrane helix</keyword>
<evidence type="ECO:0000313" key="3">
    <source>
        <dbReference type="Proteomes" id="UP000196074"/>
    </source>
</evidence>
<reference evidence="3" key="1">
    <citation type="submission" date="2017-04" db="EMBL/GenBank/DDBJ databases">
        <title>Function of individual gut microbiota members based on whole genome sequencing of pure cultures obtained from chicken caecum.</title>
        <authorList>
            <person name="Medvecky M."/>
            <person name="Cejkova D."/>
            <person name="Polansky O."/>
            <person name="Karasova D."/>
            <person name="Kubasova T."/>
            <person name="Cizek A."/>
            <person name="Rychlik I."/>
        </authorList>
    </citation>
    <scope>NUCLEOTIDE SEQUENCE [LARGE SCALE GENOMIC DNA]</scope>
    <source>
        <strain evidence="3">An144</strain>
    </source>
</reference>